<evidence type="ECO:0000313" key="2">
    <source>
        <dbReference type="EMBL" id="VYU44256.1"/>
    </source>
</evidence>
<dbReference type="AlphaFoldDB" id="A0A6N3ERI0"/>
<sequence>MLRFLLLLVVVSLIYVVVKYLYIVVSKFLKHYPYTKDNYIVKNILLVSDTKYSFIDFIIIMTLVYLAFYSNFFKIT</sequence>
<organism evidence="2">
    <name type="scientific">Staphylococcus simulans</name>
    <dbReference type="NCBI Taxonomy" id="1286"/>
    <lineage>
        <taxon>Bacteria</taxon>
        <taxon>Bacillati</taxon>
        <taxon>Bacillota</taxon>
        <taxon>Bacilli</taxon>
        <taxon>Bacillales</taxon>
        <taxon>Staphylococcaceae</taxon>
        <taxon>Staphylococcus</taxon>
    </lineage>
</organism>
<keyword evidence="1" id="KW-1133">Transmembrane helix</keyword>
<dbReference type="EMBL" id="CACRUO010000056">
    <property type="protein sequence ID" value="VYU44256.1"/>
    <property type="molecule type" value="Genomic_DNA"/>
</dbReference>
<reference evidence="2" key="1">
    <citation type="submission" date="2019-11" db="EMBL/GenBank/DDBJ databases">
        <authorList>
            <person name="Feng L."/>
        </authorList>
    </citation>
    <scope>NUCLEOTIDE SEQUENCE</scope>
    <source>
        <strain evidence="2">SsimulansLFYP27</strain>
    </source>
</reference>
<evidence type="ECO:0000256" key="1">
    <source>
        <dbReference type="SAM" id="Phobius"/>
    </source>
</evidence>
<gene>
    <name evidence="2" type="ORF">SSLFYP27_00256</name>
</gene>
<feature type="transmembrane region" description="Helical" evidence="1">
    <location>
        <begin position="5"/>
        <end position="25"/>
    </location>
</feature>
<proteinExistence type="predicted"/>
<evidence type="ECO:0008006" key="3">
    <source>
        <dbReference type="Google" id="ProtNLM"/>
    </source>
</evidence>
<keyword evidence="1" id="KW-0472">Membrane</keyword>
<accession>A0A6N3ERI0</accession>
<keyword evidence="1" id="KW-0812">Transmembrane</keyword>
<feature type="transmembrane region" description="Helical" evidence="1">
    <location>
        <begin position="52"/>
        <end position="73"/>
    </location>
</feature>
<name>A0A6N3ERI0_STASI</name>
<protein>
    <recommendedName>
        <fullName evidence="3">YggT family protein</fullName>
    </recommendedName>
</protein>